<dbReference type="Proteomes" id="UP001500064">
    <property type="component" value="Unassembled WGS sequence"/>
</dbReference>
<dbReference type="EMBL" id="BAAAMU010000213">
    <property type="protein sequence ID" value="GAA1695644.1"/>
    <property type="molecule type" value="Genomic_DNA"/>
</dbReference>
<comment type="caution">
    <text evidence="2">The sequence shown here is derived from an EMBL/GenBank/DDBJ whole genome shotgun (WGS) entry which is preliminary data.</text>
</comment>
<keyword evidence="3" id="KW-1185">Reference proteome</keyword>
<reference evidence="3" key="1">
    <citation type="journal article" date="2019" name="Int. J. Syst. Evol. Microbiol.">
        <title>The Global Catalogue of Microorganisms (GCM) 10K type strain sequencing project: providing services to taxonomists for standard genome sequencing and annotation.</title>
        <authorList>
            <consortium name="The Broad Institute Genomics Platform"/>
            <consortium name="The Broad Institute Genome Sequencing Center for Infectious Disease"/>
            <person name="Wu L."/>
            <person name="Ma J."/>
        </authorList>
    </citation>
    <scope>NUCLEOTIDE SEQUENCE [LARGE SCALE GENOMIC DNA]</scope>
    <source>
        <strain evidence="3">JCM 13929</strain>
    </source>
</reference>
<sequence>MPYDGGQRVEPAPAWADDLDALRGMAALLATELRCSPADLDANRAGLLAPRQRRRLIRRLARHAAGLALSGAVVLVLLVIPLVSALINVVTGAPRTGDSLFVLVFFGPIIVLLLMGMAVGLRQSKARDLLGVLRAAAPVQRVVGEVRDGDGGREVRLGPLTYSLTARVNAGLLAPGRYAAYHVGSPFDSPILLSAELLAAETPG</sequence>
<evidence type="ECO:0000313" key="3">
    <source>
        <dbReference type="Proteomes" id="UP001500064"/>
    </source>
</evidence>
<keyword evidence="1" id="KW-0812">Transmembrane</keyword>
<feature type="transmembrane region" description="Helical" evidence="1">
    <location>
        <begin position="64"/>
        <end position="87"/>
    </location>
</feature>
<name>A0ABP4TXR8_9ACTN</name>
<accession>A0ABP4TXR8</accession>
<feature type="transmembrane region" description="Helical" evidence="1">
    <location>
        <begin position="99"/>
        <end position="121"/>
    </location>
</feature>
<dbReference type="RefSeq" id="WP_346115229.1">
    <property type="nucleotide sequence ID" value="NZ_BAAAMU010000213.1"/>
</dbReference>
<gene>
    <name evidence="2" type="ORF">GCM10009733_109020</name>
</gene>
<evidence type="ECO:0000256" key="1">
    <source>
        <dbReference type="SAM" id="Phobius"/>
    </source>
</evidence>
<evidence type="ECO:0000313" key="2">
    <source>
        <dbReference type="EMBL" id="GAA1695644.1"/>
    </source>
</evidence>
<proteinExistence type="predicted"/>
<keyword evidence="1" id="KW-0472">Membrane</keyword>
<organism evidence="2 3">
    <name type="scientific">Nonomuraea maheshkhaliensis</name>
    <dbReference type="NCBI Taxonomy" id="419590"/>
    <lineage>
        <taxon>Bacteria</taxon>
        <taxon>Bacillati</taxon>
        <taxon>Actinomycetota</taxon>
        <taxon>Actinomycetes</taxon>
        <taxon>Streptosporangiales</taxon>
        <taxon>Streptosporangiaceae</taxon>
        <taxon>Nonomuraea</taxon>
    </lineage>
</organism>
<protein>
    <submittedName>
        <fullName evidence="2">Uncharacterized protein</fullName>
    </submittedName>
</protein>
<keyword evidence="1" id="KW-1133">Transmembrane helix</keyword>